<dbReference type="EMBL" id="BAAAQT010000005">
    <property type="protein sequence ID" value="GAA2171732.1"/>
    <property type="molecule type" value="Genomic_DNA"/>
</dbReference>
<dbReference type="RefSeq" id="WP_344340294.1">
    <property type="nucleotide sequence ID" value="NZ_BAAAQT010000005.1"/>
</dbReference>
<proteinExistence type="predicted"/>
<keyword evidence="3" id="KW-1185">Reference proteome</keyword>
<reference evidence="3" key="1">
    <citation type="journal article" date="2019" name="Int. J. Syst. Evol. Microbiol.">
        <title>The Global Catalogue of Microorganisms (GCM) 10K type strain sequencing project: providing services to taxonomists for standard genome sequencing and annotation.</title>
        <authorList>
            <consortium name="The Broad Institute Genomics Platform"/>
            <consortium name="The Broad Institute Genome Sequencing Center for Infectious Disease"/>
            <person name="Wu L."/>
            <person name="Ma J."/>
        </authorList>
    </citation>
    <scope>NUCLEOTIDE SEQUENCE [LARGE SCALE GENOMIC DNA]</scope>
    <source>
        <strain evidence="3">JCM 16026</strain>
    </source>
</reference>
<comment type="caution">
    <text evidence="2">The sequence shown here is derived from an EMBL/GenBank/DDBJ whole genome shotgun (WGS) entry which is preliminary data.</text>
</comment>
<name>A0ABP5MAT2_9MICO</name>
<feature type="transmembrane region" description="Helical" evidence="1">
    <location>
        <begin position="167"/>
        <end position="194"/>
    </location>
</feature>
<dbReference type="Proteomes" id="UP001501599">
    <property type="component" value="Unassembled WGS sequence"/>
</dbReference>
<feature type="transmembrane region" description="Helical" evidence="1">
    <location>
        <begin position="298"/>
        <end position="322"/>
    </location>
</feature>
<evidence type="ECO:0000256" key="1">
    <source>
        <dbReference type="SAM" id="Phobius"/>
    </source>
</evidence>
<protein>
    <recommendedName>
        <fullName evidence="4">DUF2029 domain-containing protein</fullName>
    </recommendedName>
</protein>
<evidence type="ECO:0008006" key="4">
    <source>
        <dbReference type="Google" id="ProtNLM"/>
    </source>
</evidence>
<sequence length="457" mass="47935">MEPTTNDRAARSWNPDGLAMVGVVVATLVFWLWRVPAAQRGVVYAEDGEVFLLQWTWMQPGRALLEPYAGYQHLVPRILSGLADGLLPLERYGLAVHVASVLVLAAIAAATVVLARDVVASLLARVALALVPVVLPLAGAEVLGNLANLHTYCLWLALWLLLWRPRAWWSAAFAAVAMLLATMTEVQTVLLLPLAALRLAWMRERMVPIVAAFLVGVAGQATSWVLAPRASPEDAGIDVADVVVGWLVTAVRPILLPSDAAALATLRDVGPAPFLLVLLPFAAAVAVVLAWGDARQRVASVATCLLSACLFGGSVLATPFSGFDWALREGDEWGTVMLNLRYGAAAGMWVAAQVPLAVGVLLDRLARGEHPSAPPMRAARVAVGAVAVALVATMAVIAPQSGSVRDGGAGWLTEVDEGALACEAGAETVDLAIVPSGRLVTMACDELLERAVPGPGA</sequence>
<gene>
    <name evidence="2" type="ORF">GCM10009846_06670</name>
</gene>
<feature type="transmembrane region" description="Helical" evidence="1">
    <location>
        <begin position="342"/>
        <end position="366"/>
    </location>
</feature>
<accession>A0ABP5MAT2</accession>
<feature type="transmembrane region" description="Helical" evidence="1">
    <location>
        <begin position="272"/>
        <end position="291"/>
    </location>
</feature>
<keyword evidence="1" id="KW-1133">Transmembrane helix</keyword>
<feature type="transmembrane region" description="Helical" evidence="1">
    <location>
        <begin position="378"/>
        <end position="398"/>
    </location>
</feature>
<feature type="transmembrane region" description="Helical" evidence="1">
    <location>
        <begin position="12"/>
        <end position="33"/>
    </location>
</feature>
<evidence type="ECO:0000313" key="3">
    <source>
        <dbReference type="Proteomes" id="UP001501599"/>
    </source>
</evidence>
<keyword evidence="1" id="KW-0472">Membrane</keyword>
<feature type="transmembrane region" description="Helical" evidence="1">
    <location>
        <begin position="206"/>
        <end position="227"/>
    </location>
</feature>
<feature type="transmembrane region" description="Helical" evidence="1">
    <location>
        <begin position="122"/>
        <end position="147"/>
    </location>
</feature>
<keyword evidence="1" id="KW-0812">Transmembrane</keyword>
<feature type="transmembrane region" description="Helical" evidence="1">
    <location>
        <begin position="94"/>
        <end position="115"/>
    </location>
</feature>
<organism evidence="2 3">
    <name type="scientific">Agrococcus versicolor</name>
    <dbReference type="NCBI Taxonomy" id="501482"/>
    <lineage>
        <taxon>Bacteria</taxon>
        <taxon>Bacillati</taxon>
        <taxon>Actinomycetota</taxon>
        <taxon>Actinomycetes</taxon>
        <taxon>Micrococcales</taxon>
        <taxon>Microbacteriaceae</taxon>
        <taxon>Agrococcus</taxon>
    </lineage>
</organism>
<evidence type="ECO:0000313" key="2">
    <source>
        <dbReference type="EMBL" id="GAA2171732.1"/>
    </source>
</evidence>